<accession>A0A6J6NVB5</accession>
<proteinExistence type="predicted"/>
<dbReference type="EMBL" id="CAEZXQ010000023">
    <property type="protein sequence ID" value="CAB4688645.1"/>
    <property type="molecule type" value="Genomic_DNA"/>
</dbReference>
<name>A0A6J6NVB5_9ZZZZ</name>
<evidence type="ECO:0000256" key="1">
    <source>
        <dbReference type="SAM" id="Phobius"/>
    </source>
</evidence>
<keyword evidence="1" id="KW-0812">Transmembrane</keyword>
<organism evidence="2">
    <name type="scientific">freshwater metagenome</name>
    <dbReference type="NCBI Taxonomy" id="449393"/>
    <lineage>
        <taxon>unclassified sequences</taxon>
        <taxon>metagenomes</taxon>
        <taxon>ecological metagenomes</taxon>
    </lineage>
</organism>
<protein>
    <submittedName>
        <fullName evidence="2">Unannotated protein</fullName>
    </submittedName>
</protein>
<evidence type="ECO:0000313" key="2">
    <source>
        <dbReference type="EMBL" id="CAB4688645.1"/>
    </source>
</evidence>
<keyword evidence="1" id="KW-0472">Membrane</keyword>
<dbReference type="AlphaFoldDB" id="A0A6J6NVB5"/>
<gene>
    <name evidence="2" type="ORF">UFOPK2576_00286</name>
</gene>
<keyword evidence="1" id="KW-1133">Transmembrane helix</keyword>
<reference evidence="2" key="1">
    <citation type="submission" date="2020-05" db="EMBL/GenBank/DDBJ databases">
        <authorList>
            <person name="Chiriac C."/>
            <person name="Salcher M."/>
            <person name="Ghai R."/>
            <person name="Kavagutti S V."/>
        </authorList>
    </citation>
    <scope>NUCLEOTIDE SEQUENCE</scope>
</reference>
<feature type="transmembrane region" description="Helical" evidence="1">
    <location>
        <begin position="22"/>
        <end position="40"/>
    </location>
</feature>
<sequence length="96" mass="10614">MPPIDFFGICPPVNFTKIAAKIGWVAVKAVPVATLVYFIAQKKQIKCRASKNPANADHLIALRCTWLFHSPRTNANGSIIRPPIIFRQKIMLGTGI</sequence>